<sequence>MTELIIEAFTYGSNQTRAEVVLRPVIPEAIRGNLAALDAWAKELVSELGTDLKHTDVWTCEICGKPARETQYDMASWTRLAQPRIVLYIHHVCEAGANPCSTLLDRQSAQMAQMAGNAPDIKKRDKPADVQFPLSAGCLNCQDDKTAGPKLSRCGGCKLVRYVCGSECQKADWKRHKKICKMIKSAKFVDAV</sequence>
<evidence type="ECO:0000256" key="3">
    <source>
        <dbReference type="ARBA" id="ARBA00022833"/>
    </source>
</evidence>
<dbReference type="AlphaFoldDB" id="A0A9P5Z7Q6"/>
<organism evidence="6 7">
    <name type="scientific">Pholiota conissans</name>
    <dbReference type="NCBI Taxonomy" id="109636"/>
    <lineage>
        <taxon>Eukaryota</taxon>
        <taxon>Fungi</taxon>
        <taxon>Dikarya</taxon>
        <taxon>Basidiomycota</taxon>
        <taxon>Agaricomycotina</taxon>
        <taxon>Agaricomycetes</taxon>
        <taxon>Agaricomycetidae</taxon>
        <taxon>Agaricales</taxon>
        <taxon>Agaricineae</taxon>
        <taxon>Strophariaceae</taxon>
        <taxon>Pholiota</taxon>
    </lineage>
</organism>
<dbReference type="EMBL" id="MU155166">
    <property type="protein sequence ID" value="KAF9482381.1"/>
    <property type="molecule type" value="Genomic_DNA"/>
</dbReference>
<keyword evidence="3" id="KW-0862">Zinc</keyword>
<gene>
    <name evidence="6" type="ORF">BDN70DRAFT_875128</name>
</gene>
<evidence type="ECO:0000256" key="1">
    <source>
        <dbReference type="ARBA" id="ARBA00022723"/>
    </source>
</evidence>
<dbReference type="InterPro" id="IPR002893">
    <property type="entry name" value="Znf_MYND"/>
</dbReference>
<dbReference type="Gene3D" id="6.10.140.2220">
    <property type="match status" value="1"/>
</dbReference>
<dbReference type="Proteomes" id="UP000807469">
    <property type="component" value="Unassembled WGS sequence"/>
</dbReference>
<keyword evidence="7" id="KW-1185">Reference proteome</keyword>
<evidence type="ECO:0000259" key="5">
    <source>
        <dbReference type="PROSITE" id="PS50865"/>
    </source>
</evidence>
<name>A0A9P5Z7Q6_9AGAR</name>
<keyword evidence="1" id="KW-0479">Metal-binding</keyword>
<dbReference type="SUPFAM" id="SSF144232">
    <property type="entry name" value="HIT/MYND zinc finger-like"/>
    <property type="match status" value="1"/>
</dbReference>
<accession>A0A9P5Z7Q6</accession>
<keyword evidence="2 4" id="KW-0863">Zinc-finger</keyword>
<evidence type="ECO:0000256" key="4">
    <source>
        <dbReference type="PROSITE-ProRule" id="PRU00134"/>
    </source>
</evidence>
<evidence type="ECO:0000313" key="7">
    <source>
        <dbReference type="Proteomes" id="UP000807469"/>
    </source>
</evidence>
<dbReference type="Pfam" id="PF01753">
    <property type="entry name" value="zf-MYND"/>
    <property type="match status" value="1"/>
</dbReference>
<protein>
    <recommendedName>
        <fullName evidence="5">MYND-type domain-containing protein</fullName>
    </recommendedName>
</protein>
<evidence type="ECO:0000313" key="6">
    <source>
        <dbReference type="EMBL" id="KAF9482381.1"/>
    </source>
</evidence>
<feature type="domain" description="MYND-type" evidence="5">
    <location>
        <begin position="138"/>
        <end position="180"/>
    </location>
</feature>
<evidence type="ECO:0000256" key="2">
    <source>
        <dbReference type="ARBA" id="ARBA00022771"/>
    </source>
</evidence>
<dbReference type="GO" id="GO:0008270">
    <property type="term" value="F:zinc ion binding"/>
    <property type="evidence" value="ECO:0007669"/>
    <property type="project" value="UniProtKB-KW"/>
</dbReference>
<dbReference type="OrthoDB" id="2831360at2759"/>
<dbReference type="PROSITE" id="PS50865">
    <property type="entry name" value="ZF_MYND_2"/>
    <property type="match status" value="1"/>
</dbReference>
<comment type="caution">
    <text evidence="6">The sequence shown here is derived from an EMBL/GenBank/DDBJ whole genome shotgun (WGS) entry which is preliminary data.</text>
</comment>
<reference evidence="6" key="1">
    <citation type="submission" date="2020-11" db="EMBL/GenBank/DDBJ databases">
        <authorList>
            <consortium name="DOE Joint Genome Institute"/>
            <person name="Ahrendt S."/>
            <person name="Riley R."/>
            <person name="Andreopoulos W."/>
            <person name="Labutti K."/>
            <person name="Pangilinan J."/>
            <person name="Ruiz-Duenas F.J."/>
            <person name="Barrasa J.M."/>
            <person name="Sanchez-Garcia M."/>
            <person name="Camarero S."/>
            <person name="Miyauchi S."/>
            <person name="Serrano A."/>
            <person name="Linde D."/>
            <person name="Babiker R."/>
            <person name="Drula E."/>
            <person name="Ayuso-Fernandez I."/>
            <person name="Pacheco R."/>
            <person name="Padilla G."/>
            <person name="Ferreira P."/>
            <person name="Barriuso J."/>
            <person name="Kellner H."/>
            <person name="Castanera R."/>
            <person name="Alfaro M."/>
            <person name="Ramirez L."/>
            <person name="Pisabarro A.G."/>
            <person name="Kuo A."/>
            <person name="Tritt A."/>
            <person name="Lipzen A."/>
            <person name="He G."/>
            <person name="Yan M."/>
            <person name="Ng V."/>
            <person name="Cullen D."/>
            <person name="Martin F."/>
            <person name="Rosso M.-N."/>
            <person name="Henrissat B."/>
            <person name="Hibbett D."/>
            <person name="Martinez A.T."/>
            <person name="Grigoriev I.V."/>
        </authorList>
    </citation>
    <scope>NUCLEOTIDE SEQUENCE</scope>
    <source>
        <strain evidence="6">CIRM-BRFM 674</strain>
    </source>
</reference>
<proteinExistence type="predicted"/>